<reference evidence="10" key="1">
    <citation type="submission" date="2016-06" db="EMBL/GenBank/DDBJ databases">
        <authorList>
            <person name="Varghese N."/>
        </authorList>
    </citation>
    <scope>NUCLEOTIDE SEQUENCE [LARGE SCALE GENOMIC DNA]</scope>
    <source>
        <strain evidence="10">DSM 45555</strain>
    </source>
</reference>
<evidence type="ECO:0000313" key="10">
    <source>
        <dbReference type="Proteomes" id="UP000198551"/>
    </source>
</evidence>
<evidence type="ECO:0000256" key="8">
    <source>
        <dbReference type="SAM" id="Coils"/>
    </source>
</evidence>
<dbReference type="AlphaFoldDB" id="A0A1C4WJI4"/>
<dbReference type="EMBL" id="FMCV01000005">
    <property type="protein sequence ID" value="SCE96348.1"/>
    <property type="molecule type" value="Genomic_DNA"/>
</dbReference>
<proteinExistence type="predicted"/>
<feature type="coiled-coil region" evidence="8">
    <location>
        <begin position="35"/>
        <end position="62"/>
    </location>
</feature>
<evidence type="ECO:0000313" key="9">
    <source>
        <dbReference type="EMBL" id="SCE96348.1"/>
    </source>
</evidence>
<keyword evidence="5 8" id="KW-0175">Coiled coil</keyword>
<keyword evidence="3" id="KW-0963">Cytoplasm</keyword>
<accession>A0A1C4WJI4</accession>
<evidence type="ECO:0000256" key="2">
    <source>
        <dbReference type="ARBA" id="ARBA00018787"/>
    </source>
</evidence>
<evidence type="ECO:0000256" key="7">
    <source>
        <dbReference type="ARBA" id="ARBA00031737"/>
    </source>
</evidence>
<keyword evidence="10" id="KW-1185">Reference proteome</keyword>
<evidence type="ECO:0000256" key="6">
    <source>
        <dbReference type="ARBA" id="ARBA00023306"/>
    </source>
</evidence>
<dbReference type="Gene3D" id="6.10.250.660">
    <property type="match status" value="1"/>
</dbReference>
<organism evidence="9 10">
    <name type="scientific">Micromonospora marina</name>
    <dbReference type="NCBI Taxonomy" id="307120"/>
    <lineage>
        <taxon>Bacteria</taxon>
        <taxon>Bacillati</taxon>
        <taxon>Actinomycetota</taxon>
        <taxon>Actinomycetes</taxon>
        <taxon>Micromonosporales</taxon>
        <taxon>Micromonosporaceae</taxon>
        <taxon>Micromonospora</taxon>
    </lineage>
</organism>
<dbReference type="RefSeq" id="WP_091043863.1">
    <property type="nucleotide sequence ID" value="NZ_FMCV01000005.1"/>
</dbReference>
<evidence type="ECO:0000256" key="5">
    <source>
        <dbReference type="ARBA" id="ARBA00023054"/>
    </source>
</evidence>
<evidence type="ECO:0000256" key="4">
    <source>
        <dbReference type="ARBA" id="ARBA00022618"/>
    </source>
</evidence>
<comment type="subcellular location">
    <subcellularLocation>
        <location evidence="1">Cytoplasm</location>
    </subcellularLocation>
</comment>
<dbReference type="GO" id="GO:0051301">
    <property type="term" value="P:cell division"/>
    <property type="evidence" value="ECO:0007669"/>
    <property type="project" value="UniProtKB-KW"/>
</dbReference>
<keyword evidence="6" id="KW-0131">Cell cycle</keyword>
<evidence type="ECO:0000256" key="1">
    <source>
        <dbReference type="ARBA" id="ARBA00004496"/>
    </source>
</evidence>
<dbReference type="Proteomes" id="UP000198551">
    <property type="component" value="Unassembled WGS sequence"/>
</dbReference>
<evidence type="ECO:0000256" key="3">
    <source>
        <dbReference type="ARBA" id="ARBA00022490"/>
    </source>
</evidence>
<keyword evidence="4" id="KW-0132">Cell division</keyword>
<dbReference type="GO" id="GO:0005737">
    <property type="term" value="C:cytoplasm"/>
    <property type="evidence" value="ECO:0007669"/>
    <property type="project" value="UniProtKB-SubCell"/>
</dbReference>
<protein>
    <recommendedName>
        <fullName evidence="2">Cell wall synthesis protein Wag31</fullName>
    </recommendedName>
    <alternativeName>
        <fullName evidence="7">Antigen 84</fullName>
    </alternativeName>
</protein>
<dbReference type="NCBIfam" id="TIGR03544">
    <property type="entry name" value="DivI1A_domain"/>
    <property type="match status" value="1"/>
</dbReference>
<gene>
    <name evidence="9" type="ORF">GA0070215_10561</name>
</gene>
<sequence length="87" mass="10369">MIYVTGERLLPHQVRAAFFDRRWRGLDPAQVRDHLDRVADELERLSRDLITTRTEAERVRQALRQWQSQHRACRLRDPDAPPGGWPR</sequence>
<dbReference type="InterPro" id="IPR007793">
    <property type="entry name" value="DivIVA_fam"/>
</dbReference>
<dbReference type="Pfam" id="PF05103">
    <property type="entry name" value="DivIVA"/>
    <property type="match status" value="1"/>
</dbReference>
<dbReference type="InterPro" id="IPR019933">
    <property type="entry name" value="DivIVA_domain"/>
</dbReference>
<name>A0A1C4WJI4_9ACTN</name>